<evidence type="ECO:0000259" key="4">
    <source>
        <dbReference type="PROSITE" id="PS50022"/>
    </source>
</evidence>
<evidence type="ECO:0000313" key="5">
    <source>
        <dbReference type="EMBL" id="MFD0960947.1"/>
    </source>
</evidence>
<dbReference type="Pfam" id="PF18565">
    <property type="entry name" value="Glyco_hydro2_C5"/>
    <property type="match status" value="1"/>
</dbReference>
<dbReference type="InterPro" id="IPR006101">
    <property type="entry name" value="Glyco_hydro_2"/>
</dbReference>
<dbReference type="PANTHER" id="PTHR42732">
    <property type="entry name" value="BETA-GALACTOSIDASE"/>
    <property type="match status" value="1"/>
</dbReference>
<dbReference type="InterPro" id="IPR006104">
    <property type="entry name" value="Glyco_hydro_2_N"/>
</dbReference>
<reference evidence="6" key="1">
    <citation type="journal article" date="2019" name="Int. J. Syst. Evol. Microbiol.">
        <title>The Global Catalogue of Microorganisms (GCM) 10K type strain sequencing project: providing services to taxonomists for standard genome sequencing and annotation.</title>
        <authorList>
            <consortium name="The Broad Institute Genomics Platform"/>
            <consortium name="The Broad Institute Genome Sequencing Center for Infectious Disease"/>
            <person name="Wu L."/>
            <person name="Ma J."/>
        </authorList>
    </citation>
    <scope>NUCLEOTIDE SEQUENCE [LARGE SCALE GENOMIC DNA]</scope>
    <source>
        <strain evidence="6">CCUG 59129</strain>
    </source>
</reference>
<dbReference type="InterPro" id="IPR006102">
    <property type="entry name" value="Ig-like_GH2"/>
</dbReference>
<dbReference type="InterPro" id="IPR017853">
    <property type="entry name" value="GH"/>
</dbReference>
<dbReference type="InterPro" id="IPR013783">
    <property type="entry name" value="Ig-like_fold"/>
</dbReference>
<dbReference type="Pfam" id="PF02837">
    <property type="entry name" value="Glyco_hydro_2_N"/>
    <property type="match status" value="1"/>
</dbReference>
<dbReference type="InterPro" id="IPR036156">
    <property type="entry name" value="Beta-gal/glucu_dom_sf"/>
</dbReference>
<protein>
    <submittedName>
        <fullName evidence="5">Glycoside hydrolase family 2 TIM barrel-domain containing protein</fullName>
    </submittedName>
</protein>
<accession>A0ABW3HTT1</accession>
<evidence type="ECO:0000256" key="3">
    <source>
        <dbReference type="ARBA" id="ARBA00023295"/>
    </source>
</evidence>
<dbReference type="SUPFAM" id="SSF49303">
    <property type="entry name" value="beta-Galactosidase/glucuronidase domain"/>
    <property type="match status" value="1"/>
</dbReference>
<dbReference type="InterPro" id="IPR000421">
    <property type="entry name" value="FA58C"/>
</dbReference>
<comment type="caution">
    <text evidence="5">The sequence shown here is derived from an EMBL/GenBank/DDBJ whole genome shotgun (WGS) entry which is preliminary data.</text>
</comment>
<dbReference type="PANTHER" id="PTHR42732:SF1">
    <property type="entry name" value="BETA-MANNOSIDASE"/>
    <property type="match status" value="1"/>
</dbReference>
<dbReference type="InterPro" id="IPR040605">
    <property type="entry name" value="Glyco_hydro2_dom5"/>
</dbReference>
<keyword evidence="6" id="KW-1185">Reference proteome</keyword>
<dbReference type="InterPro" id="IPR006103">
    <property type="entry name" value="Glyco_hydro_2_cat"/>
</dbReference>
<dbReference type="InterPro" id="IPR032311">
    <property type="entry name" value="DUF4982"/>
</dbReference>
<dbReference type="EMBL" id="JBHTJZ010000024">
    <property type="protein sequence ID" value="MFD0960947.1"/>
    <property type="molecule type" value="Genomic_DNA"/>
</dbReference>
<gene>
    <name evidence="5" type="ORF">ACFQ2I_16270</name>
</gene>
<keyword evidence="2 5" id="KW-0378">Hydrolase</keyword>
<dbReference type="Gene3D" id="2.60.120.260">
    <property type="entry name" value="Galactose-binding domain-like"/>
    <property type="match status" value="2"/>
</dbReference>
<dbReference type="Gene3D" id="3.20.20.80">
    <property type="entry name" value="Glycosidases"/>
    <property type="match status" value="1"/>
</dbReference>
<dbReference type="Proteomes" id="UP001596989">
    <property type="component" value="Unassembled WGS sequence"/>
</dbReference>
<dbReference type="InterPro" id="IPR051913">
    <property type="entry name" value="GH2_Domain-Containing"/>
</dbReference>
<evidence type="ECO:0000256" key="1">
    <source>
        <dbReference type="ARBA" id="ARBA00007401"/>
    </source>
</evidence>
<keyword evidence="3" id="KW-0326">Glycosidase</keyword>
<proteinExistence type="inferred from homology"/>
<feature type="domain" description="F5/8 type C" evidence="4">
    <location>
        <begin position="796"/>
        <end position="934"/>
    </location>
</feature>
<comment type="similarity">
    <text evidence="1">Belongs to the glycosyl hydrolase 2 family.</text>
</comment>
<evidence type="ECO:0000313" key="6">
    <source>
        <dbReference type="Proteomes" id="UP001596989"/>
    </source>
</evidence>
<sequence>MRTEWSMDADWRFFRGDMETAWESGFDDSGWEVVHLPHTVRVEPAHCSGGVNYQGAAWYRRHFYAPRESDGKKLFLHFEGAKHTTEVWVNGQRLGIHYGGYLPFTFDITDCVHADGKTDNIVAVKLDNSDMPDVPPGRPQSELDFCYFGGLYRHVWLLETDKLHMTDAIHADKVAGGGLFVTYPSVSEEEAVVDVAAHVQNEYATGAECKVRARLIDDSGVTISREDSIPLAIPPHGDATFRLQLVIDSPRLWHPDHPHLYKLETEIWQDDALVDKTVTGIGIRRFRFDPQEGFFLNGNHLKVNGANRHQEYVYVGDALPDSLHRRDAIKLKQAGFNFIRLGHYPQSEAFMQACNELGLMCVVPVPGWQWFRDNGTFRSRSYQDVRDMVRKDRNHPCVIFWEPILNETNYDEDYARTTYAIVHEEYPGDQCYAACDISRPAWESYDIVYAHHNLSVPAHKVSFKREFGDNYREQFGPQKTQNRCSRGDRDFYNGGEAAMLRSAMERLDYIDSHFGTAELAGFALWTGIDHNRGYMDNIAATGVLDLYRLPKFSYYMYSSQRQPAALSQATAVSSSGPLVFIASYWRVDGSETRDIIVFSNCDEIELTLNGRLLGRKRPERTYSGVPHPPFLFKDIAFEPGELAARGWIEGEYAASHKVRTARKPHRLRLEADHCGIDLIADGSDLIMVHVYVEDEHGTNVTDAYPSIAFRIEGPGRIVDDGDPRTGANPVTAEAGAGGVLVQATQEPGQITLHASSKGLESAVIRLASLPDRKQHIPGLHQHPPKGIIKYEADVTHKPVTYNLREFNLAFGKRVTASSEQSEYPASAITDSSLISSWRAAQGANTPQWLILDLDGDYDLTGCKIWWESDHTTYGYRVEVSQDGSEWVTMLEKEGTGQDIKPDALTASLVRYIRITVTAVSNGLPAIYLLGIYGMKAGTAR</sequence>
<dbReference type="SUPFAM" id="SSF49785">
    <property type="entry name" value="Galactose-binding domain-like"/>
    <property type="match status" value="2"/>
</dbReference>
<dbReference type="InterPro" id="IPR008979">
    <property type="entry name" value="Galactose-bd-like_sf"/>
</dbReference>
<dbReference type="Pfam" id="PF16355">
    <property type="entry name" value="DUF4982"/>
    <property type="match status" value="1"/>
</dbReference>
<dbReference type="Pfam" id="PF00754">
    <property type="entry name" value="F5_F8_type_C"/>
    <property type="match status" value="1"/>
</dbReference>
<dbReference type="GO" id="GO:0016787">
    <property type="term" value="F:hydrolase activity"/>
    <property type="evidence" value="ECO:0007669"/>
    <property type="project" value="UniProtKB-KW"/>
</dbReference>
<dbReference type="PRINTS" id="PR00132">
    <property type="entry name" value="GLHYDRLASE2"/>
</dbReference>
<dbReference type="Gene3D" id="2.60.40.10">
    <property type="entry name" value="Immunoglobulins"/>
    <property type="match status" value="3"/>
</dbReference>
<dbReference type="PROSITE" id="PS50022">
    <property type="entry name" value="FA58C_3"/>
    <property type="match status" value="1"/>
</dbReference>
<dbReference type="Pfam" id="PF02836">
    <property type="entry name" value="Glyco_hydro_2_C"/>
    <property type="match status" value="1"/>
</dbReference>
<name>A0ABW3HTT1_9BACL</name>
<dbReference type="SUPFAM" id="SSF51445">
    <property type="entry name" value="(Trans)glycosidases"/>
    <property type="match status" value="1"/>
</dbReference>
<organism evidence="5 6">
    <name type="scientific">Paenibacillus chungangensis</name>
    <dbReference type="NCBI Taxonomy" id="696535"/>
    <lineage>
        <taxon>Bacteria</taxon>
        <taxon>Bacillati</taxon>
        <taxon>Bacillota</taxon>
        <taxon>Bacilli</taxon>
        <taxon>Bacillales</taxon>
        <taxon>Paenibacillaceae</taxon>
        <taxon>Paenibacillus</taxon>
    </lineage>
</organism>
<evidence type="ECO:0000256" key="2">
    <source>
        <dbReference type="ARBA" id="ARBA00022801"/>
    </source>
</evidence>
<dbReference type="Pfam" id="PF00703">
    <property type="entry name" value="Glyco_hydro_2"/>
    <property type="match status" value="1"/>
</dbReference>
<dbReference type="RefSeq" id="WP_377565941.1">
    <property type="nucleotide sequence ID" value="NZ_JBHTJZ010000024.1"/>
</dbReference>